<sequence length="38" mass="4399">MDREIEVIKTENIVARGTIVKCADEISFEEWQEFGLKA</sequence>
<evidence type="ECO:0000313" key="1">
    <source>
        <dbReference type="EMBL" id="GAI81381.1"/>
    </source>
</evidence>
<dbReference type="EMBL" id="BARW01012186">
    <property type="protein sequence ID" value="GAI81381.1"/>
    <property type="molecule type" value="Genomic_DNA"/>
</dbReference>
<accession>X1SQG3</accession>
<proteinExistence type="predicted"/>
<name>X1SQG3_9ZZZZ</name>
<gene>
    <name evidence="1" type="ORF">S12H4_23096</name>
</gene>
<feature type="non-terminal residue" evidence="1">
    <location>
        <position position="38"/>
    </location>
</feature>
<reference evidence="1" key="1">
    <citation type="journal article" date="2014" name="Front. Microbiol.">
        <title>High frequency of phylogenetically diverse reductive dehalogenase-homologous genes in deep subseafloor sedimentary metagenomes.</title>
        <authorList>
            <person name="Kawai M."/>
            <person name="Futagami T."/>
            <person name="Toyoda A."/>
            <person name="Takaki Y."/>
            <person name="Nishi S."/>
            <person name="Hori S."/>
            <person name="Arai W."/>
            <person name="Tsubouchi T."/>
            <person name="Morono Y."/>
            <person name="Uchiyama I."/>
            <person name="Ito T."/>
            <person name="Fujiyama A."/>
            <person name="Inagaki F."/>
            <person name="Takami H."/>
        </authorList>
    </citation>
    <scope>NUCLEOTIDE SEQUENCE</scope>
    <source>
        <strain evidence="1">Expedition CK06-06</strain>
    </source>
</reference>
<organism evidence="1">
    <name type="scientific">marine sediment metagenome</name>
    <dbReference type="NCBI Taxonomy" id="412755"/>
    <lineage>
        <taxon>unclassified sequences</taxon>
        <taxon>metagenomes</taxon>
        <taxon>ecological metagenomes</taxon>
    </lineage>
</organism>
<protein>
    <submittedName>
        <fullName evidence="1">Uncharacterized protein</fullName>
    </submittedName>
</protein>
<comment type="caution">
    <text evidence="1">The sequence shown here is derived from an EMBL/GenBank/DDBJ whole genome shotgun (WGS) entry which is preliminary data.</text>
</comment>
<dbReference type="AlphaFoldDB" id="X1SQG3"/>